<dbReference type="InterPro" id="IPR011060">
    <property type="entry name" value="RibuloseP-bd_barrel"/>
</dbReference>
<keyword evidence="8 9" id="KW-0413">Isomerase</keyword>
<gene>
    <name evidence="9 12" type="primary">hisA</name>
    <name evidence="12" type="ORF">V4D30_06300</name>
</gene>
<evidence type="ECO:0000256" key="9">
    <source>
        <dbReference type="HAMAP-Rule" id="MF_01014"/>
    </source>
</evidence>
<evidence type="ECO:0000256" key="6">
    <source>
        <dbReference type="ARBA" id="ARBA00022605"/>
    </source>
</evidence>
<proteinExistence type="inferred from homology"/>
<dbReference type="HAMAP" id="MF_01014">
    <property type="entry name" value="HisA"/>
    <property type="match status" value="1"/>
</dbReference>
<comment type="similarity">
    <text evidence="4 9 10">Belongs to the HisA/HisF family.</text>
</comment>
<dbReference type="AlphaFoldDB" id="A0AAU8GV22"/>
<feature type="active site" description="Proton donor" evidence="9">
    <location>
        <position position="129"/>
    </location>
</feature>
<evidence type="ECO:0000256" key="10">
    <source>
        <dbReference type="RuleBase" id="RU003657"/>
    </source>
</evidence>
<dbReference type="InterPro" id="IPR013785">
    <property type="entry name" value="Aldolase_TIM"/>
</dbReference>
<dbReference type="NCBIfam" id="NF010112">
    <property type="entry name" value="PRK13585.1"/>
    <property type="match status" value="1"/>
</dbReference>
<dbReference type="RefSeq" id="WP_353683486.1">
    <property type="nucleotide sequence ID" value="NZ_CP144373.1"/>
</dbReference>
<evidence type="ECO:0000256" key="1">
    <source>
        <dbReference type="ARBA" id="ARBA00000901"/>
    </source>
</evidence>
<dbReference type="PANTHER" id="PTHR43090:SF2">
    <property type="entry name" value="1-(5-PHOSPHORIBOSYL)-5-[(5-PHOSPHORIBOSYLAMINO)METHYLIDENEAMINO] IMIDAZOLE-4-CARBOXAMIDE ISOMERASE"/>
    <property type="match status" value="1"/>
</dbReference>
<comment type="subcellular location">
    <subcellularLocation>
        <location evidence="2 9 11">Cytoplasm</location>
    </subcellularLocation>
</comment>
<evidence type="ECO:0000256" key="4">
    <source>
        <dbReference type="ARBA" id="ARBA00009667"/>
    </source>
</evidence>
<dbReference type="NCBIfam" id="TIGR00007">
    <property type="entry name" value="1-(5-phosphoribosyl)-5-[(5-phosphoribosylamino)methylideneamino]imidazole-4-carboxamide isomerase"/>
    <property type="match status" value="1"/>
</dbReference>
<dbReference type="EMBL" id="CP144373">
    <property type="protein sequence ID" value="XCH45945.1"/>
    <property type="molecule type" value="Genomic_DNA"/>
</dbReference>
<dbReference type="GO" id="GO:0000162">
    <property type="term" value="P:L-tryptophan biosynthetic process"/>
    <property type="evidence" value="ECO:0007669"/>
    <property type="project" value="TreeGrafter"/>
</dbReference>
<evidence type="ECO:0000256" key="3">
    <source>
        <dbReference type="ARBA" id="ARBA00005133"/>
    </source>
</evidence>
<sequence length="241" mass="26249">MKIIPAIDLKDGKCVRLRQGKFDEVTVYYDNPEEAALRWQAEGAEVLHVVDLDGAKQGRLSNLSSIKKIREVFHGAVEVGGGIRKIEDIELLLNSGIDRVVLGTVLAHNPDFVKEVCKIFPERIVAGIDAKDGFVAVKGWVELTELKAAELALRMQDYGVWGIIYTDISRDGMLTGPNIDATKAIVEAVNIPVIASGGVSSMEDIKKLAEIEKLWGVITGKAIYSGAINLKEAIELVNAIK</sequence>
<dbReference type="InterPro" id="IPR044524">
    <property type="entry name" value="Isoase_HisA-like"/>
</dbReference>
<evidence type="ECO:0000256" key="5">
    <source>
        <dbReference type="ARBA" id="ARBA00022490"/>
    </source>
</evidence>
<feature type="active site" description="Proton acceptor" evidence="9">
    <location>
        <position position="8"/>
    </location>
</feature>
<dbReference type="FunFam" id="3.20.20.70:FF:000009">
    <property type="entry name" value="1-(5-phosphoribosyl)-5-[(5-phosphoribosylamino)methylideneamino] imidazole-4-carboxamide isomerase"/>
    <property type="match status" value="1"/>
</dbReference>
<keyword evidence="6 9" id="KW-0028">Amino-acid biosynthesis</keyword>
<dbReference type="PANTHER" id="PTHR43090">
    <property type="entry name" value="1-(5-PHOSPHORIBOSYL)-5-[(5-PHOSPHORIBOSYLAMINO)METHYLIDENEAMINO] IMIDAZOLE-4-CARBOXAMIDE ISOMERASE"/>
    <property type="match status" value="1"/>
</dbReference>
<dbReference type="CDD" id="cd04732">
    <property type="entry name" value="HisA"/>
    <property type="match status" value="1"/>
</dbReference>
<keyword evidence="7 9" id="KW-0368">Histidine biosynthesis</keyword>
<dbReference type="InterPro" id="IPR006063">
    <property type="entry name" value="HisA_bact_arch"/>
</dbReference>
<dbReference type="KEGG" id="taut:V4D30_06300"/>
<evidence type="ECO:0000256" key="7">
    <source>
        <dbReference type="ARBA" id="ARBA00023102"/>
    </source>
</evidence>
<dbReference type="InterPro" id="IPR006062">
    <property type="entry name" value="His_biosynth"/>
</dbReference>
<evidence type="ECO:0000313" key="12">
    <source>
        <dbReference type="EMBL" id="XCH45945.1"/>
    </source>
</evidence>
<evidence type="ECO:0000256" key="2">
    <source>
        <dbReference type="ARBA" id="ARBA00004496"/>
    </source>
</evidence>
<comment type="catalytic activity">
    <reaction evidence="1 9 11">
        <text>1-(5-phospho-beta-D-ribosyl)-5-[(5-phospho-beta-D-ribosylamino)methylideneamino]imidazole-4-carboxamide = 5-[(5-phospho-1-deoxy-D-ribulos-1-ylimino)methylamino]-1-(5-phospho-beta-D-ribosyl)imidazole-4-carboxamide</text>
        <dbReference type="Rhea" id="RHEA:15469"/>
        <dbReference type="ChEBI" id="CHEBI:58435"/>
        <dbReference type="ChEBI" id="CHEBI:58525"/>
        <dbReference type="EC" id="5.3.1.16"/>
    </reaction>
</comment>
<protein>
    <recommendedName>
        <fullName evidence="9 11">1-(5-phosphoribosyl)-5-[(5-phosphoribosylamino)methylideneamino] imidazole-4-carboxamide isomerase</fullName>
        <ecNumber evidence="9 11">5.3.1.16</ecNumber>
    </recommendedName>
    <alternativeName>
        <fullName evidence="9">Phosphoribosylformimino-5-aminoimidazole carboxamide ribotide isomerase</fullName>
    </alternativeName>
</protein>
<dbReference type="EC" id="5.3.1.16" evidence="9 11"/>
<dbReference type="GO" id="GO:0005737">
    <property type="term" value="C:cytoplasm"/>
    <property type="evidence" value="ECO:0007669"/>
    <property type="project" value="UniProtKB-SubCell"/>
</dbReference>
<accession>A0AAU8GV22</accession>
<dbReference type="Gene3D" id="3.20.20.70">
    <property type="entry name" value="Aldolase class I"/>
    <property type="match status" value="1"/>
</dbReference>
<name>A0AAU8GV22_9BACT</name>
<dbReference type="GO" id="GO:0003949">
    <property type="term" value="F:1-(5-phosphoribosyl)-5-[(5-phosphoribosylamino)methylideneamino]imidazole-4-carboxamide isomerase activity"/>
    <property type="evidence" value="ECO:0007669"/>
    <property type="project" value="UniProtKB-UniRule"/>
</dbReference>
<dbReference type="SUPFAM" id="SSF51366">
    <property type="entry name" value="Ribulose-phoshate binding barrel"/>
    <property type="match status" value="1"/>
</dbReference>
<organism evidence="12">
    <name type="scientific">Thermodesulfovibrio autotrophicus</name>
    <dbReference type="NCBI Taxonomy" id="3118333"/>
    <lineage>
        <taxon>Bacteria</taxon>
        <taxon>Pseudomonadati</taxon>
        <taxon>Nitrospirota</taxon>
        <taxon>Thermodesulfovibrionia</taxon>
        <taxon>Thermodesulfovibrionales</taxon>
        <taxon>Thermodesulfovibrionaceae</taxon>
        <taxon>Thermodesulfovibrio</taxon>
    </lineage>
</organism>
<dbReference type="GO" id="GO:0000105">
    <property type="term" value="P:L-histidine biosynthetic process"/>
    <property type="evidence" value="ECO:0007669"/>
    <property type="project" value="UniProtKB-UniRule"/>
</dbReference>
<evidence type="ECO:0000256" key="8">
    <source>
        <dbReference type="ARBA" id="ARBA00023235"/>
    </source>
</evidence>
<evidence type="ECO:0000256" key="11">
    <source>
        <dbReference type="RuleBase" id="RU003658"/>
    </source>
</evidence>
<reference evidence="12" key="1">
    <citation type="submission" date="2024-01" db="EMBL/GenBank/DDBJ databases">
        <title>The first autotrophic representatives of the genus Thermodesulfovibrio.</title>
        <authorList>
            <person name="Maltseva A.I."/>
            <person name="Elcheninov A.G."/>
            <person name="Kublanov I.V."/>
            <person name="Lebedinsky A.V."/>
            <person name="Frolov E.N."/>
        </authorList>
    </citation>
    <scope>NUCLEOTIDE SEQUENCE</scope>
    <source>
        <strain evidence="12">3907-1M</strain>
    </source>
</reference>
<dbReference type="Pfam" id="PF00977">
    <property type="entry name" value="His_biosynth"/>
    <property type="match status" value="1"/>
</dbReference>
<comment type="pathway">
    <text evidence="3 9 11">Amino-acid biosynthesis; L-histidine biosynthesis; L-histidine from 5-phospho-alpha-D-ribose 1-diphosphate: step 4/9.</text>
</comment>
<keyword evidence="5 9" id="KW-0963">Cytoplasm</keyword>
<dbReference type="InterPro" id="IPR023016">
    <property type="entry name" value="HisA/PriA"/>
</dbReference>